<keyword evidence="3" id="KW-0547">Nucleotide-binding</keyword>
<evidence type="ECO:0000256" key="8">
    <source>
        <dbReference type="ARBA" id="ARBA00023231"/>
    </source>
</evidence>
<keyword evidence="4" id="KW-0067">ATP-binding</keyword>
<dbReference type="GeneID" id="24824784"/>
<evidence type="ECO:0000256" key="6">
    <source>
        <dbReference type="ARBA" id="ARBA00023004"/>
    </source>
</evidence>
<dbReference type="EC" id="1.18.6.1" evidence="1"/>
<dbReference type="PATRIC" id="fig|1434109.4.peg.4126"/>
<dbReference type="GO" id="GO:0005506">
    <property type="term" value="F:iron ion binding"/>
    <property type="evidence" value="ECO:0007669"/>
    <property type="project" value="InterPro"/>
</dbReference>
<evidence type="ECO:0000256" key="1">
    <source>
        <dbReference type="ARBA" id="ARBA00012773"/>
    </source>
</evidence>
<evidence type="ECO:0000256" key="3">
    <source>
        <dbReference type="ARBA" id="ARBA00022741"/>
    </source>
</evidence>
<dbReference type="NCBIfam" id="TIGR02929">
    <property type="entry name" value="anfG_nitrog"/>
    <property type="match status" value="1"/>
</dbReference>
<keyword evidence="2" id="KW-0479">Metal-binding</keyword>
<evidence type="ECO:0000313" key="11">
    <source>
        <dbReference type="EMBL" id="AKB52431.1"/>
    </source>
</evidence>
<reference evidence="11 12" key="1">
    <citation type="submission" date="2014-07" db="EMBL/GenBank/DDBJ databases">
        <title>Methanogenic archaea and the global carbon cycle.</title>
        <authorList>
            <person name="Henriksen J.R."/>
            <person name="Luke J."/>
            <person name="Reinhart S."/>
            <person name="Benedict M.N."/>
            <person name="Youngblut N.D."/>
            <person name="Metcalf M.E."/>
            <person name="Whitaker R.J."/>
            <person name="Metcalf W.W."/>
        </authorList>
    </citation>
    <scope>NUCLEOTIDE SEQUENCE [LARGE SCALE GENOMIC DNA]</scope>
    <source>
        <strain evidence="11 12">Wiesmoor</strain>
    </source>
</reference>
<evidence type="ECO:0000256" key="10">
    <source>
        <dbReference type="ARBA" id="ARBA00047967"/>
    </source>
</evidence>
<evidence type="ECO:0000256" key="4">
    <source>
        <dbReference type="ARBA" id="ARBA00022840"/>
    </source>
</evidence>
<gene>
    <name evidence="11" type="ORF">MSBRW_3178</name>
</gene>
<evidence type="ECO:0000256" key="7">
    <source>
        <dbReference type="ARBA" id="ARBA00023014"/>
    </source>
</evidence>
<sequence length="116" mass="13955">MDDVMKDRIEQLVDFIMKWCLWQFHSRTWDRERQNEEILTKTMQLLCDEPLDLSTPSDRCYWVDAVYLANGFKKTCPWLDTMDKKDIKLLMQGLKERIDYLTINGSLNQELTNPLY</sequence>
<protein>
    <recommendedName>
        <fullName evidence="1">nitrogenase</fullName>
        <ecNumber evidence="1">1.18.6.1</ecNumber>
    </recommendedName>
    <alternativeName>
        <fullName evidence="9">Nitrogenase component I</fullName>
    </alternativeName>
</protein>
<keyword evidence="6" id="KW-0408">Iron</keyword>
<evidence type="ECO:0000256" key="9">
    <source>
        <dbReference type="ARBA" id="ARBA00030899"/>
    </source>
</evidence>
<name>A0A0E3LM55_METBA</name>
<organism evidence="11 12">
    <name type="scientific">Methanosarcina barkeri str. Wiesmoor</name>
    <dbReference type="NCBI Taxonomy" id="1434109"/>
    <lineage>
        <taxon>Archaea</taxon>
        <taxon>Methanobacteriati</taxon>
        <taxon>Methanobacteriota</taxon>
        <taxon>Stenosarchaea group</taxon>
        <taxon>Methanomicrobia</taxon>
        <taxon>Methanosarcinales</taxon>
        <taxon>Methanosarcinaceae</taxon>
        <taxon>Methanosarcina</taxon>
    </lineage>
</organism>
<dbReference type="HOGENOM" id="CLU_148675_0_0_2"/>
<keyword evidence="8" id="KW-0535">Nitrogen fixation</keyword>
<dbReference type="InterPro" id="IPR014278">
    <property type="entry name" value="Nase_Fe-Fe_dsu"/>
</dbReference>
<evidence type="ECO:0000313" key="12">
    <source>
        <dbReference type="Proteomes" id="UP000033038"/>
    </source>
</evidence>
<evidence type="ECO:0000256" key="5">
    <source>
        <dbReference type="ARBA" id="ARBA00023002"/>
    </source>
</evidence>
<comment type="catalytic activity">
    <reaction evidence="10">
        <text>N2 + 8 reduced [2Fe-2S]-[ferredoxin] + 16 ATP + 16 H2O = H2 + 8 oxidized [2Fe-2S]-[ferredoxin] + 2 NH4(+) + 16 ADP + 16 phosphate + 6 H(+)</text>
        <dbReference type="Rhea" id="RHEA:21448"/>
        <dbReference type="Rhea" id="RHEA-COMP:10000"/>
        <dbReference type="Rhea" id="RHEA-COMP:10001"/>
        <dbReference type="ChEBI" id="CHEBI:15377"/>
        <dbReference type="ChEBI" id="CHEBI:15378"/>
        <dbReference type="ChEBI" id="CHEBI:17997"/>
        <dbReference type="ChEBI" id="CHEBI:18276"/>
        <dbReference type="ChEBI" id="CHEBI:28938"/>
        <dbReference type="ChEBI" id="CHEBI:30616"/>
        <dbReference type="ChEBI" id="CHEBI:33737"/>
        <dbReference type="ChEBI" id="CHEBI:33738"/>
        <dbReference type="ChEBI" id="CHEBI:43474"/>
        <dbReference type="ChEBI" id="CHEBI:456216"/>
        <dbReference type="EC" id="1.18.6.1"/>
    </reaction>
</comment>
<keyword evidence="5 11" id="KW-0560">Oxidoreductase</keyword>
<keyword evidence="7" id="KW-0411">Iron-sulfur</keyword>
<dbReference type="GO" id="GO:0051536">
    <property type="term" value="F:iron-sulfur cluster binding"/>
    <property type="evidence" value="ECO:0007669"/>
    <property type="project" value="UniProtKB-KW"/>
</dbReference>
<proteinExistence type="predicted"/>
<dbReference type="KEGG" id="mbw:MSBRW_3178"/>
<dbReference type="EMBL" id="CP009526">
    <property type="protein sequence ID" value="AKB52431.1"/>
    <property type="molecule type" value="Genomic_DNA"/>
</dbReference>
<dbReference type="InterPro" id="IPR004349">
    <property type="entry name" value="V/Nase_d_su"/>
</dbReference>
<accession>A0A0E3LM55</accession>
<dbReference type="Proteomes" id="UP000033038">
    <property type="component" value="Chromosome"/>
</dbReference>
<dbReference type="Pfam" id="PF03139">
    <property type="entry name" value="AnfG_VnfG"/>
    <property type="match status" value="1"/>
</dbReference>
<evidence type="ECO:0000256" key="2">
    <source>
        <dbReference type="ARBA" id="ARBA00022723"/>
    </source>
</evidence>
<dbReference type="AlphaFoldDB" id="A0A0E3LM55"/>
<dbReference type="GO" id="GO:0016163">
    <property type="term" value="F:nitrogenase activity"/>
    <property type="evidence" value="ECO:0007669"/>
    <property type="project" value="UniProtKB-EC"/>
</dbReference>
<dbReference type="GO" id="GO:0005524">
    <property type="term" value="F:ATP binding"/>
    <property type="evidence" value="ECO:0007669"/>
    <property type="project" value="UniProtKB-KW"/>
</dbReference>
<dbReference type="RefSeq" id="WP_011306545.1">
    <property type="nucleotide sequence ID" value="NZ_CP009526.1"/>
</dbReference>